<evidence type="ECO:0000313" key="3">
    <source>
        <dbReference type="Proteomes" id="UP000821866"/>
    </source>
</evidence>
<dbReference type="VEuPathDB" id="VectorBase:LOC119166788"/>
<feature type="compositionally biased region" description="Low complexity" evidence="1">
    <location>
        <begin position="395"/>
        <end position="405"/>
    </location>
</feature>
<organism evidence="2 3">
    <name type="scientific">Rhipicephalus microplus</name>
    <name type="common">Cattle tick</name>
    <name type="synonym">Boophilus microplus</name>
    <dbReference type="NCBI Taxonomy" id="6941"/>
    <lineage>
        <taxon>Eukaryota</taxon>
        <taxon>Metazoa</taxon>
        <taxon>Ecdysozoa</taxon>
        <taxon>Arthropoda</taxon>
        <taxon>Chelicerata</taxon>
        <taxon>Arachnida</taxon>
        <taxon>Acari</taxon>
        <taxon>Parasitiformes</taxon>
        <taxon>Ixodida</taxon>
        <taxon>Ixodoidea</taxon>
        <taxon>Ixodidae</taxon>
        <taxon>Rhipicephalinae</taxon>
        <taxon>Rhipicephalus</taxon>
        <taxon>Boophilus</taxon>
    </lineage>
</organism>
<evidence type="ECO:0000256" key="1">
    <source>
        <dbReference type="SAM" id="MobiDB-lite"/>
    </source>
</evidence>
<protein>
    <submittedName>
        <fullName evidence="2">Uncharacterized protein</fullName>
    </submittedName>
</protein>
<accession>A0A9J6EDA2</accession>
<dbReference type="EMBL" id="JABSTU010000005">
    <property type="protein sequence ID" value="KAH8032290.1"/>
    <property type="molecule type" value="Genomic_DNA"/>
</dbReference>
<sequence>MPTGYVSSLTLLDDVFSPEMVGKGNTDARNESACGSKSLTKARQQMGSVSHSRLVCNQGQSITVSSEVRANLDKTIAQEAADARQDQAVASHSSKKSSLAAVSSASITKFNHYSIVQINDGTTVDESNRDAPSSMKVHSSATRVRSVKHSTAAVHQPENSCSNQGATVSRSRKRLQFTAVDLQTSQSTMEGMGLHANGCAENGHENMPAVPVASKGLFDVSRIQALPNPGETSSHQLHATSCRVLQRSTGSRVDDGDMLTDVPEPFLVGNNSTTSSSADSQHPSRSFETASQQTCHTENSKPTGAVLKSPDANVCIPINMFYSSSSKKRSKLPSTPSARSSEKCRSTAKKRRPKQAAAKGSGSKRHICSPVPTSTKRRRPLQLQNTNSKAESVRKAAVSATSASKTRQRIERTGSSVMDILRSVFSYQPKLRSLPPSPVASSTPTNASSPPVELPDSSVLLEEFNVPDDLSPQSTLKALDAVQARITRRLGEIADRNTKFNASVLNEVDSNNDPISRWCKSGTRNTDAFCILCNCTISCAQHGAAAVKRHAGMKKHIDAAVRHRDKDGNLLPPKLVQGTLDFSNGSANTSLEHQVSKAETTFALSVVAKGIPFSWGDTATSIYHCMFPDSDIAKKFSCGRIKLARIVSDGLGPYFKGQVVTELCQPNVYFSIMIDETPKPELRVQQLDVLVRYFSSSQQEVVVEHVQSFDLGRATAEIIVGCIEEAIADLPKQGLVCFFSDGPNVMKSVRNKLQKHVAPSLIDIGNCNLHKVHNAFGRGLDAFGLDVEEVVRNIYYYFKGAVRAEALRECQDTLGISCHVFLRHVSNRWLTLQDSLCRVEEQFEALRTYFFKGNSSRQRPDTQSLHNKLVSAFSEKQLLAKVFFLKNCAQLFSGFQLLFQKQEPLLHILHVELIVLVQRVLSRFLRHEAFADKTAEQLKRLDVMDASLWKSRPEVGTDTEKSMLEWDSSEKKRFYLGARAFYLACAKDLLQKLPLDNRVLQSASLLNWQSTNVESEVRALKYLVSQLPQVIKHEEVSSAIDEWHMLKCDSNSDLLALGGERIDVRWGKIFELKSPGGQPKYPLLSRLVKCLLCLPHGNADCERGFSENKRFYENRYSLCIASINGLRQTKTYLRRYDGDATKVPLSTELLQSVRRSRARYTERTASAQQSESRKRLGDQDTGADVDEKRLRKNLEEKVTSSRALLKRAEDIISSGLRSKSLEQVEAGQTLLAEGNSALSQTLSQLEELSKKVSKRTDIPPYELSDPQLDLTANIDILGIIDRLDDTNIRETLYWSFYNIPEETRKHWELYECVLEADRAAFGFIKGRVKLLVWLGDYVKLPNSGDRLTLARAAASGEVRHRAKVITRLRYKVTCRCKAQFNQYILQRLQDEHKADELLKKYPTTDCLGKVGDDCCILP</sequence>
<feature type="region of interest" description="Disordered" evidence="1">
    <location>
        <begin position="123"/>
        <end position="144"/>
    </location>
</feature>
<dbReference type="PANTHER" id="PTHR37162:SF1">
    <property type="entry name" value="BED-TYPE DOMAIN-CONTAINING PROTEIN"/>
    <property type="match status" value="1"/>
</dbReference>
<dbReference type="VEuPathDB" id="VectorBase:LOC119164208"/>
<feature type="compositionally biased region" description="Low complexity" evidence="1">
    <location>
        <begin position="439"/>
        <end position="451"/>
    </location>
</feature>
<feature type="region of interest" description="Disordered" evidence="1">
    <location>
        <begin position="431"/>
        <end position="454"/>
    </location>
</feature>
<dbReference type="Proteomes" id="UP000821866">
    <property type="component" value="Chromosome 3"/>
</dbReference>
<feature type="region of interest" description="Disordered" evidence="1">
    <location>
        <begin position="248"/>
        <end position="309"/>
    </location>
</feature>
<reference evidence="2" key="2">
    <citation type="submission" date="2021-09" db="EMBL/GenBank/DDBJ databases">
        <authorList>
            <person name="Jia N."/>
            <person name="Wang J."/>
            <person name="Shi W."/>
            <person name="Du L."/>
            <person name="Sun Y."/>
            <person name="Zhan W."/>
            <person name="Jiang J."/>
            <person name="Wang Q."/>
            <person name="Zhang B."/>
            <person name="Ji P."/>
            <person name="Sakyi L.B."/>
            <person name="Cui X."/>
            <person name="Yuan T."/>
            <person name="Jiang B."/>
            <person name="Yang W."/>
            <person name="Lam T.T.-Y."/>
            <person name="Chang Q."/>
            <person name="Ding S."/>
            <person name="Wang X."/>
            <person name="Zhu J."/>
            <person name="Ruan X."/>
            <person name="Zhao L."/>
            <person name="Wei J."/>
            <person name="Que T."/>
            <person name="Du C."/>
            <person name="Cheng J."/>
            <person name="Dai P."/>
            <person name="Han X."/>
            <person name="Huang E."/>
            <person name="Gao Y."/>
            <person name="Liu J."/>
            <person name="Shao H."/>
            <person name="Ye R."/>
            <person name="Li L."/>
            <person name="Wei W."/>
            <person name="Wang X."/>
            <person name="Wang C."/>
            <person name="Huo Q."/>
            <person name="Li W."/>
            <person name="Guo W."/>
            <person name="Chen H."/>
            <person name="Chen S."/>
            <person name="Zhou L."/>
            <person name="Zhou L."/>
            <person name="Ni X."/>
            <person name="Tian J."/>
            <person name="Zhou Y."/>
            <person name="Sheng Y."/>
            <person name="Liu T."/>
            <person name="Pan Y."/>
            <person name="Xia L."/>
            <person name="Li J."/>
            <person name="Zhao F."/>
            <person name="Cao W."/>
        </authorList>
    </citation>
    <scope>NUCLEOTIDE SEQUENCE</scope>
    <source>
        <strain evidence="2">Rmic-2018</strain>
        <tissue evidence="2">Larvae</tissue>
    </source>
</reference>
<dbReference type="SUPFAM" id="SSF53098">
    <property type="entry name" value="Ribonuclease H-like"/>
    <property type="match status" value="1"/>
</dbReference>
<comment type="caution">
    <text evidence="2">The sequence shown here is derived from an EMBL/GenBank/DDBJ whole genome shotgun (WGS) entry which is preliminary data.</text>
</comment>
<feature type="compositionally biased region" description="Polar residues" evidence="1">
    <location>
        <begin position="269"/>
        <end position="302"/>
    </location>
</feature>
<reference evidence="2" key="1">
    <citation type="journal article" date="2020" name="Cell">
        <title>Large-Scale Comparative Analyses of Tick Genomes Elucidate Their Genetic Diversity and Vector Capacities.</title>
        <authorList>
            <consortium name="Tick Genome and Microbiome Consortium (TIGMIC)"/>
            <person name="Jia N."/>
            <person name="Wang J."/>
            <person name="Shi W."/>
            <person name="Du L."/>
            <person name="Sun Y."/>
            <person name="Zhan W."/>
            <person name="Jiang J.F."/>
            <person name="Wang Q."/>
            <person name="Zhang B."/>
            <person name="Ji P."/>
            <person name="Bell-Sakyi L."/>
            <person name="Cui X.M."/>
            <person name="Yuan T.T."/>
            <person name="Jiang B.G."/>
            <person name="Yang W.F."/>
            <person name="Lam T.T."/>
            <person name="Chang Q.C."/>
            <person name="Ding S.J."/>
            <person name="Wang X.J."/>
            <person name="Zhu J.G."/>
            <person name="Ruan X.D."/>
            <person name="Zhao L."/>
            <person name="Wei J.T."/>
            <person name="Ye R.Z."/>
            <person name="Que T.C."/>
            <person name="Du C.H."/>
            <person name="Zhou Y.H."/>
            <person name="Cheng J.X."/>
            <person name="Dai P.F."/>
            <person name="Guo W.B."/>
            <person name="Han X.H."/>
            <person name="Huang E.J."/>
            <person name="Li L.F."/>
            <person name="Wei W."/>
            <person name="Gao Y.C."/>
            <person name="Liu J.Z."/>
            <person name="Shao H.Z."/>
            <person name="Wang X."/>
            <person name="Wang C.C."/>
            <person name="Yang T.C."/>
            <person name="Huo Q.B."/>
            <person name="Li W."/>
            <person name="Chen H.Y."/>
            <person name="Chen S.E."/>
            <person name="Zhou L.G."/>
            <person name="Ni X.B."/>
            <person name="Tian J.H."/>
            <person name="Sheng Y."/>
            <person name="Liu T."/>
            <person name="Pan Y.S."/>
            <person name="Xia L.Y."/>
            <person name="Li J."/>
            <person name="Zhao F."/>
            <person name="Cao W.C."/>
        </authorList>
    </citation>
    <scope>NUCLEOTIDE SEQUENCE</scope>
    <source>
        <strain evidence="2">Rmic-2018</strain>
    </source>
</reference>
<evidence type="ECO:0000313" key="2">
    <source>
        <dbReference type="EMBL" id="KAH8032290.1"/>
    </source>
</evidence>
<feature type="region of interest" description="Disordered" evidence="1">
    <location>
        <begin position="1160"/>
        <end position="1188"/>
    </location>
</feature>
<gene>
    <name evidence="2" type="ORF">HPB51_024067</name>
</gene>
<proteinExistence type="predicted"/>
<dbReference type="InterPro" id="IPR012337">
    <property type="entry name" value="RNaseH-like_sf"/>
</dbReference>
<feature type="region of interest" description="Disordered" evidence="1">
    <location>
        <begin position="325"/>
        <end position="410"/>
    </location>
</feature>
<name>A0A9J6EDA2_RHIMP</name>
<keyword evidence="3" id="KW-1185">Reference proteome</keyword>
<dbReference type="PANTHER" id="PTHR37162">
    <property type="entry name" value="HAT FAMILY DIMERISATION DOMAINCONTAINING PROTEIN-RELATED"/>
    <property type="match status" value="1"/>
</dbReference>